<name>A0AAD7Y3U4_9FUNG</name>
<protein>
    <recommendedName>
        <fullName evidence="6">Short-chain dehydrogenase reductase sdr</fullName>
    </recommendedName>
</protein>
<comment type="caution">
    <text evidence="4">The sequence shown here is derived from an EMBL/GenBank/DDBJ whole genome shotgun (WGS) entry which is preliminary data.</text>
</comment>
<gene>
    <name evidence="4" type="ORF">O0I10_000532</name>
</gene>
<evidence type="ECO:0000313" key="5">
    <source>
        <dbReference type="Proteomes" id="UP001234581"/>
    </source>
</evidence>
<keyword evidence="2" id="KW-0560">Oxidoreductase</keyword>
<dbReference type="InterPro" id="IPR036291">
    <property type="entry name" value="NAD(P)-bd_dom_sf"/>
</dbReference>
<dbReference type="RefSeq" id="XP_058348205.1">
    <property type="nucleotide sequence ID" value="XM_058480641.1"/>
</dbReference>
<evidence type="ECO:0000256" key="2">
    <source>
        <dbReference type="ARBA" id="ARBA00023002"/>
    </source>
</evidence>
<evidence type="ECO:0008006" key="6">
    <source>
        <dbReference type="Google" id="ProtNLM"/>
    </source>
</evidence>
<dbReference type="GeneID" id="83207954"/>
<dbReference type="PANTHER" id="PTHR44229">
    <property type="entry name" value="15-HYDROXYPROSTAGLANDIN DEHYDROGENASE [NAD(+)]"/>
    <property type="match status" value="1"/>
</dbReference>
<dbReference type="Pfam" id="PF00106">
    <property type="entry name" value="adh_short"/>
    <property type="match status" value="1"/>
</dbReference>
<dbReference type="GO" id="GO:0005737">
    <property type="term" value="C:cytoplasm"/>
    <property type="evidence" value="ECO:0007669"/>
    <property type="project" value="TreeGrafter"/>
</dbReference>
<dbReference type="InterPro" id="IPR002347">
    <property type="entry name" value="SDR_fam"/>
</dbReference>
<dbReference type="EMBL" id="JARTCD010000002">
    <property type="protein sequence ID" value="KAJ8663293.1"/>
    <property type="molecule type" value="Genomic_DNA"/>
</dbReference>
<dbReference type="AlphaFoldDB" id="A0AAD7Y3U4"/>
<dbReference type="PRINTS" id="PR00080">
    <property type="entry name" value="SDRFAMILY"/>
</dbReference>
<reference evidence="4 5" key="1">
    <citation type="submission" date="2023-03" db="EMBL/GenBank/DDBJ databases">
        <title>Genome sequence of Lichtheimia ornata CBS 291.66.</title>
        <authorList>
            <person name="Mohabir J.T."/>
            <person name="Shea T.P."/>
            <person name="Kurbessoian T."/>
            <person name="Berby B."/>
            <person name="Fontaine J."/>
            <person name="Livny J."/>
            <person name="Gnirke A."/>
            <person name="Stajich J.E."/>
            <person name="Cuomo C.A."/>
        </authorList>
    </citation>
    <scope>NUCLEOTIDE SEQUENCE [LARGE SCALE GENOMIC DNA]</scope>
    <source>
        <strain evidence="4">CBS 291.66</strain>
    </source>
</reference>
<evidence type="ECO:0000256" key="3">
    <source>
        <dbReference type="RuleBase" id="RU000363"/>
    </source>
</evidence>
<keyword evidence="5" id="KW-1185">Reference proteome</keyword>
<dbReference type="SUPFAM" id="SSF51735">
    <property type="entry name" value="NAD(P)-binding Rossmann-fold domains"/>
    <property type="match status" value="1"/>
</dbReference>
<sequence length="298" mass="32539">MTNTKQFENRVAVITGGSRGIGKAVATALVEQGAKVVLGDVLQAEGEATAQELNTKANAKVAAFIRTDATKYKDNAAMFKLAEKEFGGVDIAFLNAGIGQSNPLFAPFDDEADERIMDINTTAVMKGTKIALVHMAKRGGGTIVNTASFYGIYPEAYVASKHAVVGWTRSLYMLPKVCNVRVNAVCPYYADTDIIKFSPELAEQYPQLKLISKLPRVNVDTVVKAVLTLMEDETRNAQVLFALPGDVIRPHEFTESLPEADTPEARKARKEYEEAYPEFLKAQLAASIEAYDQEYGSN</sequence>
<evidence type="ECO:0000313" key="4">
    <source>
        <dbReference type="EMBL" id="KAJ8663293.1"/>
    </source>
</evidence>
<accession>A0AAD7Y3U4</accession>
<dbReference type="PRINTS" id="PR00081">
    <property type="entry name" value="GDHRDH"/>
</dbReference>
<comment type="similarity">
    <text evidence="1 3">Belongs to the short-chain dehydrogenases/reductases (SDR) family.</text>
</comment>
<proteinExistence type="inferred from homology"/>
<dbReference type="Gene3D" id="3.40.50.720">
    <property type="entry name" value="NAD(P)-binding Rossmann-like Domain"/>
    <property type="match status" value="1"/>
</dbReference>
<dbReference type="PANTHER" id="PTHR44229:SF4">
    <property type="entry name" value="15-HYDROXYPROSTAGLANDIN DEHYDROGENASE [NAD(+)]"/>
    <property type="match status" value="1"/>
</dbReference>
<dbReference type="Proteomes" id="UP001234581">
    <property type="component" value="Unassembled WGS sequence"/>
</dbReference>
<evidence type="ECO:0000256" key="1">
    <source>
        <dbReference type="ARBA" id="ARBA00006484"/>
    </source>
</evidence>
<dbReference type="GO" id="GO:0016616">
    <property type="term" value="F:oxidoreductase activity, acting on the CH-OH group of donors, NAD or NADP as acceptor"/>
    <property type="evidence" value="ECO:0007669"/>
    <property type="project" value="TreeGrafter"/>
</dbReference>
<organism evidence="4 5">
    <name type="scientific">Lichtheimia ornata</name>
    <dbReference type="NCBI Taxonomy" id="688661"/>
    <lineage>
        <taxon>Eukaryota</taxon>
        <taxon>Fungi</taxon>
        <taxon>Fungi incertae sedis</taxon>
        <taxon>Mucoromycota</taxon>
        <taxon>Mucoromycotina</taxon>
        <taxon>Mucoromycetes</taxon>
        <taxon>Mucorales</taxon>
        <taxon>Lichtheimiaceae</taxon>
        <taxon>Lichtheimia</taxon>
    </lineage>
</organism>